<reference evidence="1" key="1">
    <citation type="submission" date="2020-05" db="EMBL/GenBank/DDBJ databases">
        <authorList>
            <person name="Chiriac C."/>
            <person name="Salcher M."/>
            <person name="Ghai R."/>
            <person name="Kavagutti S V."/>
        </authorList>
    </citation>
    <scope>NUCLEOTIDE SEQUENCE</scope>
</reference>
<gene>
    <name evidence="1" type="ORF">UFOPK3010_00078</name>
</gene>
<dbReference type="EMBL" id="CAFAAM010000005">
    <property type="protein sequence ID" value="CAB4792474.1"/>
    <property type="molecule type" value="Genomic_DNA"/>
</dbReference>
<name>A0A6J6XAI7_9ZZZZ</name>
<sequence length="158" mass="17950">MDFEDEKWMDFTDPENLGRTDGKQAFVAVWRDHFWGHEIDGFAYALTMEEAIEQVRGHEAEGLPIHSLQRDEEYVEGLSGGFTVRAARILIEADDVLVEETIPALTASMAIDLALDMFEPHCRVIALQEGGESVVLADREMFRDRADIPLGWEQVLNR</sequence>
<dbReference type="AlphaFoldDB" id="A0A6J6XAI7"/>
<evidence type="ECO:0000313" key="1">
    <source>
        <dbReference type="EMBL" id="CAB4792474.1"/>
    </source>
</evidence>
<accession>A0A6J6XAI7</accession>
<protein>
    <submittedName>
        <fullName evidence="1">Unannotated protein</fullName>
    </submittedName>
</protein>
<organism evidence="1">
    <name type="scientific">freshwater metagenome</name>
    <dbReference type="NCBI Taxonomy" id="449393"/>
    <lineage>
        <taxon>unclassified sequences</taxon>
        <taxon>metagenomes</taxon>
        <taxon>ecological metagenomes</taxon>
    </lineage>
</organism>
<proteinExistence type="predicted"/>